<dbReference type="Proteomes" id="UP000198406">
    <property type="component" value="Unassembled WGS sequence"/>
</dbReference>
<dbReference type="PANTHER" id="PTHR12461">
    <property type="entry name" value="HYPOXIA-INDUCIBLE FACTOR 1 ALPHA INHIBITOR-RELATED"/>
    <property type="match status" value="1"/>
</dbReference>
<evidence type="ECO:0000259" key="1">
    <source>
        <dbReference type="PROSITE" id="PS51184"/>
    </source>
</evidence>
<reference evidence="2 3" key="1">
    <citation type="journal article" date="2015" name="Plant Cell">
        <title>Oil accumulation by the oleaginous diatom Fistulifera solaris as revealed by the genome and transcriptome.</title>
        <authorList>
            <person name="Tanaka T."/>
            <person name="Maeda Y."/>
            <person name="Veluchamy A."/>
            <person name="Tanaka M."/>
            <person name="Abida H."/>
            <person name="Marechal E."/>
            <person name="Bowler C."/>
            <person name="Muto M."/>
            <person name="Sunaga Y."/>
            <person name="Tanaka M."/>
            <person name="Yoshino T."/>
            <person name="Taniguchi T."/>
            <person name="Fukuda Y."/>
            <person name="Nemoto M."/>
            <person name="Matsumoto M."/>
            <person name="Wong P.S."/>
            <person name="Aburatani S."/>
            <person name="Fujibuchi W."/>
        </authorList>
    </citation>
    <scope>NUCLEOTIDE SEQUENCE [LARGE SCALE GENOMIC DNA]</scope>
    <source>
        <strain evidence="2 3">JPCC DA0580</strain>
    </source>
</reference>
<dbReference type="EMBL" id="BDSP01000289">
    <property type="protein sequence ID" value="GAX29321.1"/>
    <property type="molecule type" value="Genomic_DNA"/>
</dbReference>
<evidence type="ECO:0000313" key="2">
    <source>
        <dbReference type="EMBL" id="GAX29321.1"/>
    </source>
</evidence>
<protein>
    <recommendedName>
        <fullName evidence="1">JmjC domain-containing protein</fullName>
    </recommendedName>
</protein>
<comment type="caution">
    <text evidence="2">The sequence shown here is derived from an EMBL/GenBank/DDBJ whole genome shotgun (WGS) entry which is preliminary data.</text>
</comment>
<accession>A0A1Z5KTK4</accession>
<dbReference type="SUPFAM" id="SSF51197">
    <property type="entry name" value="Clavaminate synthase-like"/>
    <property type="match status" value="1"/>
</dbReference>
<dbReference type="Gene3D" id="2.60.120.10">
    <property type="entry name" value="Jelly Rolls"/>
    <property type="match status" value="1"/>
</dbReference>
<keyword evidence="3" id="KW-1185">Reference proteome</keyword>
<proteinExistence type="predicted"/>
<feature type="domain" description="JmjC" evidence="1">
    <location>
        <begin position="248"/>
        <end position="402"/>
    </location>
</feature>
<evidence type="ECO:0000313" key="3">
    <source>
        <dbReference type="Proteomes" id="UP000198406"/>
    </source>
</evidence>
<dbReference type="AlphaFoldDB" id="A0A1Z5KTK4"/>
<dbReference type="PROSITE" id="PS51184">
    <property type="entry name" value="JMJC"/>
    <property type="match status" value="1"/>
</dbReference>
<organism evidence="2 3">
    <name type="scientific">Fistulifera solaris</name>
    <name type="common">Oleaginous diatom</name>
    <dbReference type="NCBI Taxonomy" id="1519565"/>
    <lineage>
        <taxon>Eukaryota</taxon>
        <taxon>Sar</taxon>
        <taxon>Stramenopiles</taxon>
        <taxon>Ochrophyta</taxon>
        <taxon>Bacillariophyta</taxon>
        <taxon>Bacillariophyceae</taxon>
        <taxon>Bacillariophycidae</taxon>
        <taxon>Naviculales</taxon>
        <taxon>Naviculaceae</taxon>
        <taxon>Fistulifera</taxon>
    </lineage>
</organism>
<sequence length="404" mass="46952">MRTWMTTHCHKIPDASKYVGDRSNTYALLRKEIDEYFEDSAKLEEELKDVRKFKRDFKSYDGANYDTYNCPDKPPIGYPFTWKTTAIVEKWPADDIDPPSFIENDGNQVFLHHNSLCIFDYQRDSYKAIAYREARLPFIVDNDPAVLKTVARWNSPNYMNRLLGDLPHRTELSLTNNFLFHAPPRHPKSSKLRTMKETEGSHRPTKLVRMTFANWLRKAKSRLTSPKDPHWYFRLISCGKTAPDGSCDVNASEFLFDELPFFQPKFDSLYLVDPNKQRGIHCRFGMPGVTAQNHYDFGRNAIALLQGTRRYILSHPDQCKNMALFPPGHPSARHSAIDWADPNLEEYPEFSQAQSHEVVLQAGQVLYLPHVWFHHIISLDINMQCNTRSGIDHELQEYIDDCGF</sequence>
<dbReference type="InParanoid" id="A0A1Z5KTK4"/>
<dbReference type="OrthoDB" id="415358at2759"/>
<dbReference type="InterPro" id="IPR041667">
    <property type="entry name" value="Cupin_8"/>
</dbReference>
<dbReference type="PANTHER" id="PTHR12461:SF98">
    <property type="entry name" value="CUPIN-LIKE DOMAIN-CONTAINING PROTEIN"/>
    <property type="match status" value="1"/>
</dbReference>
<name>A0A1Z5KTK4_FISSO</name>
<dbReference type="InterPro" id="IPR003347">
    <property type="entry name" value="JmjC_dom"/>
</dbReference>
<dbReference type="Pfam" id="PF13621">
    <property type="entry name" value="Cupin_8"/>
    <property type="match status" value="1"/>
</dbReference>
<dbReference type="InterPro" id="IPR014710">
    <property type="entry name" value="RmlC-like_jellyroll"/>
</dbReference>
<gene>
    <name evidence="2" type="ORF">FisN_16Hu245</name>
</gene>